<dbReference type="SUPFAM" id="SSF48371">
    <property type="entry name" value="ARM repeat"/>
    <property type="match status" value="1"/>
</dbReference>
<dbReference type="InterPro" id="IPR011989">
    <property type="entry name" value="ARM-like"/>
</dbReference>
<dbReference type="Gene3D" id="1.25.10.10">
    <property type="entry name" value="Leucine-rich Repeat Variant"/>
    <property type="match status" value="1"/>
</dbReference>
<dbReference type="InterPro" id="IPR004155">
    <property type="entry name" value="PBS_lyase_HEAT"/>
</dbReference>
<evidence type="ECO:0000313" key="2">
    <source>
        <dbReference type="EMBL" id="GED61199.1"/>
    </source>
</evidence>
<sequence length="396" mass="45345">MQTPLATAIVFLYALCGLTVLGLLVLFALKLRNISVEKQTMRCLEKYRDYFVYLQAHGEEEERLQVPYGDVTQKEKQIIQKKLFELMERVTGIHRDKLIWLCEDMGLVELDMQRLNGWWKWTRVDAAYNLGIMRSKLAVPALLTLLQKNTNDTSVFIIARSVAKCARNTEDLREMVTHVVGAKKNVQQLIVDIISDAQVDTAPLFAQFLQESDAELVKIGLIGYAVHAQPGIEPALYQLIQSPDKEVRIKAVKLMSRDIRYMNEQAVTDFMNHKDWEIRAMAAKAIGSLKLYSYIALLKKAVGDANWWVRHHSARSLAQLEVEGFAALCEILQEERNGHKSEMAHQVIQEELEKEKLVLKGGTATATEKLVQYNEKLHLYRKSYRKTISTVQALER</sequence>
<dbReference type="InterPro" id="IPR016024">
    <property type="entry name" value="ARM-type_fold"/>
</dbReference>
<dbReference type="Proteomes" id="UP000319498">
    <property type="component" value="Unassembled WGS sequence"/>
</dbReference>
<evidence type="ECO:0000313" key="3">
    <source>
        <dbReference type="EMBL" id="KLH98293.1"/>
    </source>
</evidence>
<dbReference type="SMART" id="SM00567">
    <property type="entry name" value="EZ_HEAT"/>
    <property type="match status" value="3"/>
</dbReference>
<keyword evidence="1" id="KW-0812">Transmembrane</keyword>
<feature type="transmembrane region" description="Helical" evidence="1">
    <location>
        <begin position="6"/>
        <end position="29"/>
    </location>
</feature>
<dbReference type="Pfam" id="PF13646">
    <property type="entry name" value="HEAT_2"/>
    <property type="match status" value="1"/>
</dbReference>
<dbReference type="OrthoDB" id="2112914at2"/>
<keyword evidence="1" id="KW-1133">Transmembrane helix</keyword>
<keyword evidence="1" id="KW-0472">Membrane</keyword>
<dbReference type="PANTHER" id="PTHR12697:SF5">
    <property type="entry name" value="DEOXYHYPUSINE HYDROXYLASE"/>
    <property type="match status" value="1"/>
</dbReference>
<dbReference type="AlphaFoldDB" id="A0A837KM81"/>
<proteinExistence type="predicted"/>
<name>A0A837KM81_9BACL</name>
<evidence type="ECO:0008006" key="6">
    <source>
        <dbReference type="Google" id="ProtNLM"/>
    </source>
</evidence>
<evidence type="ECO:0000313" key="5">
    <source>
        <dbReference type="Proteomes" id="UP000319498"/>
    </source>
</evidence>
<evidence type="ECO:0000313" key="4">
    <source>
        <dbReference type="Proteomes" id="UP000035218"/>
    </source>
</evidence>
<comment type="caution">
    <text evidence="3">The sequence shown here is derived from an EMBL/GenBank/DDBJ whole genome shotgun (WGS) entry which is preliminary data.</text>
</comment>
<dbReference type="GeneID" id="87586347"/>
<protein>
    <recommendedName>
        <fullName evidence="6">HEAT repeat domain-containing protein</fullName>
    </recommendedName>
</protein>
<accession>A0A837KM81</accession>
<gene>
    <name evidence="3" type="ORF">AA984_14890</name>
    <name evidence="2" type="ORF">BFO01nite_53310</name>
</gene>
<reference evidence="2 5" key="2">
    <citation type="submission" date="2019-06" db="EMBL/GenBank/DDBJ databases">
        <title>Whole genome shotgun sequence of Brevibacillus formosus NBRC 15716.</title>
        <authorList>
            <person name="Hosoyama A."/>
            <person name="Uohara A."/>
            <person name="Ohji S."/>
            <person name="Ichikawa N."/>
        </authorList>
    </citation>
    <scope>NUCLEOTIDE SEQUENCE [LARGE SCALE GENOMIC DNA]</scope>
    <source>
        <strain evidence="2 5">NBRC 15716</strain>
    </source>
</reference>
<organism evidence="3 4">
    <name type="scientific">Brevibacillus formosus</name>
    <dbReference type="NCBI Taxonomy" id="54913"/>
    <lineage>
        <taxon>Bacteria</taxon>
        <taxon>Bacillati</taxon>
        <taxon>Bacillota</taxon>
        <taxon>Bacilli</taxon>
        <taxon>Bacillales</taxon>
        <taxon>Paenibacillaceae</taxon>
        <taxon>Brevibacillus</taxon>
    </lineage>
</organism>
<dbReference type="EMBL" id="BJOL01000041">
    <property type="protein sequence ID" value="GED61199.1"/>
    <property type="molecule type" value="Genomic_DNA"/>
</dbReference>
<keyword evidence="5" id="KW-1185">Reference proteome</keyword>
<dbReference type="PANTHER" id="PTHR12697">
    <property type="entry name" value="PBS LYASE HEAT-LIKE PROTEIN"/>
    <property type="match status" value="1"/>
</dbReference>
<dbReference type="Proteomes" id="UP000035218">
    <property type="component" value="Unassembled WGS sequence"/>
</dbReference>
<dbReference type="GO" id="GO:0016491">
    <property type="term" value="F:oxidoreductase activity"/>
    <property type="evidence" value="ECO:0007669"/>
    <property type="project" value="TreeGrafter"/>
</dbReference>
<dbReference type="RefSeq" id="WP_047070593.1">
    <property type="nucleotide sequence ID" value="NZ_BJOL01000041.1"/>
</dbReference>
<dbReference type="EMBL" id="LDCN01000004">
    <property type="protein sequence ID" value="KLH98293.1"/>
    <property type="molecule type" value="Genomic_DNA"/>
</dbReference>
<reference evidence="3 4" key="1">
    <citation type="submission" date="2015-05" db="EMBL/GenBank/DDBJ databases">
        <title>Genome sequencing project for genomic taxonomy and phylogenomics of Bacillus-like bacteria.</title>
        <authorList>
            <person name="Liu B."/>
            <person name="Wang J."/>
            <person name="Zhu Y."/>
            <person name="Liu G."/>
            <person name="Chen Q."/>
            <person name="Chen Z."/>
            <person name="Lan J."/>
            <person name="Che J."/>
            <person name="Ge C."/>
            <person name="Shi H."/>
            <person name="Pan Z."/>
            <person name="Liu X."/>
        </authorList>
    </citation>
    <scope>NUCLEOTIDE SEQUENCE [LARGE SCALE GENOMIC DNA]</scope>
    <source>
        <strain evidence="3 4">DSM 9885</strain>
    </source>
</reference>
<evidence type="ECO:0000256" key="1">
    <source>
        <dbReference type="SAM" id="Phobius"/>
    </source>
</evidence>